<keyword evidence="2" id="KW-0812">Transmembrane</keyword>
<dbReference type="eggNOG" id="ENOG502S8AT">
    <property type="taxonomic scope" value="Eukaryota"/>
</dbReference>
<feature type="compositionally biased region" description="Basic residues" evidence="1">
    <location>
        <begin position="94"/>
        <end position="103"/>
    </location>
</feature>
<dbReference type="PANTHER" id="PTHR41807:SF1">
    <property type="entry name" value="GLUTATHIONE TRANSFERASE 3"/>
    <property type="match status" value="1"/>
</dbReference>
<keyword evidence="2" id="KW-1133">Transmembrane helix</keyword>
<dbReference type="InterPro" id="IPR038872">
    <property type="entry name" value="Put_GTT3"/>
</dbReference>
<dbReference type="VEuPathDB" id="FungiDB:UREG_06385"/>
<dbReference type="OrthoDB" id="4034134at2759"/>
<keyword evidence="4" id="KW-1185">Reference proteome</keyword>
<feature type="region of interest" description="Disordered" evidence="1">
    <location>
        <begin position="62"/>
        <end position="147"/>
    </location>
</feature>
<dbReference type="HOGENOM" id="CLU_041452_0_0_1"/>
<dbReference type="InParanoid" id="C4JXL2"/>
<sequence length="366" mass="39980">MTAALPYLRALRKSDLLVLAEVSDLKDYDDYKKPELEAALDEHLSANASTLSSEQRLSDYYERLSRPSRSSPIKREPKPELLSGMEDMISPTKRVTRSKRSTRSKQEIEATDDSDGASQTSRSPSVPDVAVRTPPRPNPSFLSSLPPSPAVVTEAIEEQTTRVRQSVSDAWVASGLKERAYALRSCLSSVSTIGTLILATELYGLGGEILPFQYLATIPAMPNLHIPAIPVKIPDVFALLTSAFWAPFSLWLATSVIFPSVLAYFFNINLKMTQPSVKPHSYGTRRASAAQAASATAKTDFDPLVFNVAKALVSYLVYGNKFTFWDVYNPISVDRVVRSVPGGLAGLLTGSAVCTLGSLYEAILRK</sequence>
<gene>
    <name evidence="3" type="ORF">UREG_06385</name>
</gene>
<dbReference type="GO" id="GO:0016020">
    <property type="term" value="C:membrane"/>
    <property type="evidence" value="ECO:0007669"/>
    <property type="project" value="TreeGrafter"/>
</dbReference>
<accession>C4JXL2</accession>
<dbReference type="STRING" id="336963.C4JXL2"/>
<proteinExistence type="predicted"/>
<evidence type="ECO:0000313" key="3">
    <source>
        <dbReference type="EMBL" id="EEP81520.1"/>
    </source>
</evidence>
<dbReference type="OMA" id="YLPDMFL"/>
<protein>
    <submittedName>
        <fullName evidence="3">Uncharacterized protein</fullName>
    </submittedName>
</protein>
<name>C4JXL2_UNCRE</name>
<dbReference type="KEGG" id="ure:UREG_06385"/>
<reference evidence="4" key="1">
    <citation type="journal article" date="2009" name="Genome Res.">
        <title>Comparative genomic analyses of the human fungal pathogens Coccidioides and their relatives.</title>
        <authorList>
            <person name="Sharpton T.J."/>
            <person name="Stajich J.E."/>
            <person name="Rounsley S.D."/>
            <person name="Gardner M.J."/>
            <person name="Wortman J.R."/>
            <person name="Jordar V.S."/>
            <person name="Maiti R."/>
            <person name="Kodira C.D."/>
            <person name="Neafsey D.E."/>
            <person name="Zeng Q."/>
            <person name="Hung C.-Y."/>
            <person name="McMahan C."/>
            <person name="Muszewska A."/>
            <person name="Grynberg M."/>
            <person name="Mandel M.A."/>
            <person name="Kellner E.M."/>
            <person name="Barker B.M."/>
            <person name="Galgiani J.N."/>
            <person name="Orbach M.J."/>
            <person name="Kirkland T.N."/>
            <person name="Cole G.T."/>
            <person name="Henn M.R."/>
            <person name="Birren B.W."/>
            <person name="Taylor J.W."/>
        </authorList>
    </citation>
    <scope>NUCLEOTIDE SEQUENCE [LARGE SCALE GENOMIC DNA]</scope>
    <source>
        <strain evidence="4">UAMH 1704</strain>
    </source>
</reference>
<evidence type="ECO:0000256" key="2">
    <source>
        <dbReference type="SAM" id="Phobius"/>
    </source>
</evidence>
<organism evidence="3 4">
    <name type="scientific">Uncinocarpus reesii (strain UAMH 1704)</name>
    <dbReference type="NCBI Taxonomy" id="336963"/>
    <lineage>
        <taxon>Eukaryota</taxon>
        <taxon>Fungi</taxon>
        <taxon>Dikarya</taxon>
        <taxon>Ascomycota</taxon>
        <taxon>Pezizomycotina</taxon>
        <taxon>Eurotiomycetes</taxon>
        <taxon>Eurotiomycetidae</taxon>
        <taxon>Onygenales</taxon>
        <taxon>Onygenaceae</taxon>
        <taxon>Uncinocarpus</taxon>
    </lineage>
</organism>
<evidence type="ECO:0000256" key="1">
    <source>
        <dbReference type="SAM" id="MobiDB-lite"/>
    </source>
</evidence>
<dbReference type="AlphaFoldDB" id="C4JXL2"/>
<feature type="transmembrane region" description="Helical" evidence="2">
    <location>
        <begin position="244"/>
        <end position="266"/>
    </location>
</feature>
<dbReference type="RefSeq" id="XP_002583418.1">
    <property type="nucleotide sequence ID" value="XM_002583372.1"/>
</dbReference>
<dbReference type="EMBL" id="CH476618">
    <property type="protein sequence ID" value="EEP81520.1"/>
    <property type="molecule type" value="Genomic_DNA"/>
</dbReference>
<dbReference type="GeneID" id="8442256"/>
<evidence type="ECO:0000313" key="4">
    <source>
        <dbReference type="Proteomes" id="UP000002058"/>
    </source>
</evidence>
<keyword evidence="2" id="KW-0472">Membrane</keyword>
<dbReference type="Proteomes" id="UP000002058">
    <property type="component" value="Unassembled WGS sequence"/>
</dbReference>
<dbReference type="PANTHER" id="PTHR41807">
    <property type="entry name" value="GLUTATHIONE TRANSFERASE 3"/>
    <property type="match status" value="1"/>
</dbReference>